<evidence type="ECO:0000313" key="1">
    <source>
        <dbReference type="EMBL" id="OFI06771.1"/>
    </source>
</evidence>
<dbReference type="PRINTS" id="PR00834">
    <property type="entry name" value="PROTEASES2C"/>
</dbReference>
<dbReference type="Gene3D" id="2.40.10.120">
    <property type="match status" value="1"/>
</dbReference>
<comment type="caution">
    <text evidence="1">The sequence shown here is derived from an EMBL/GenBank/DDBJ whole genome shotgun (WGS) entry which is preliminary data.</text>
</comment>
<keyword evidence="2" id="KW-1185">Reference proteome</keyword>
<gene>
    <name evidence="1" type="primary">lytC_3</name>
    <name evidence="1" type="ORF">CLOACE_07540</name>
</gene>
<dbReference type="PANTHER" id="PTHR30032:SF8">
    <property type="entry name" value="GERMINATION-SPECIFIC N-ACETYLMURAMOYL-L-ALANINE AMIDASE"/>
    <property type="match status" value="1"/>
</dbReference>
<dbReference type="STRING" id="1121290.CLAOCE_07540"/>
<dbReference type="EMBL" id="LZFO01000008">
    <property type="protein sequence ID" value="OFI06771.1"/>
    <property type="molecule type" value="Genomic_DNA"/>
</dbReference>
<dbReference type="Proteomes" id="UP000175744">
    <property type="component" value="Unassembled WGS sequence"/>
</dbReference>
<dbReference type="InterPro" id="IPR051922">
    <property type="entry name" value="Bact_Sporulation_Assoc"/>
</dbReference>
<protein>
    <submittedName>
        <fullName evidence="1">N-acetylmuramoyl-L-alanine amidase LytC</fullName>
        <ecNumber evidence="1">3.5.1.28</ecNumber>
    </submittedName>
</protein>
<accession>A0A1E8F040</accession>
<name>A0A1E8F040_9CLOT</name>
<dbReference type="OrthoDB" id="1935856at2"/>
<dbReference type="AlphaFoldDB" id="A0A1E8F040"/>
<dbReference type="Gene3D" id="3.40.50.12090">
    <property type="match status" value="3"/>
</dbReference>
<dbReference type="EC" id="3.5.1.28" evidence="1"/>
<dbReference type="InterPro" id="IPR009003">
    <property type="entry name" value="Peptidase_S1_PA"/>
</dbReference>
<dbReference type="PANTHER" id="PTHR30032">
    <property type="entry name" value="N-ACETYLMURAMOYL-L-ALANINE AMIDASE-RELATED"/>
    <property type="match status" value="1"/>
</dbReference>
<dbReference type="SUPFAM" id="SSF50494">
    <property type="entry name" value="Trypsin-like serine proteases"/>
    <property type="match status" value="1"/>
</dbReference>
<dbReference type="RefSeq" id="WP_070109710.1">
    <property type="nucleotide sequence ID" value="NZ_LZFO01000008.1"/>
</dbReference>
<dbReference type="GO" id="GO:0004252">
    <property type="term" value="F:serine-type endopeptidase activity"/>
    <property type="evidence" value="ECO:0007669"/>
    <property type="project" value="InterPro"/>
</dbReference>
<sequence length="690" mass="77734">MKKNNIIVFILITILSILPFNTVKANSKTYEIKRIYGEDRFETSINISKEFGKVNNVIIANGYNFPDALSGSNISKKYNAPILLVGNSVEESGKTLSYLENYLDKNGTIYILGGNAAVKEEFIYAFKNRGYKNIIRLGGKDRFSTNKEIIENTNTAKNTPVVLVNGYNFPDALSISSIAAEKGYPIIITPADKLSKEGIEIIKKIEPEKVYLIGGEAVVKNSLKDSIKSIIPSIKEEDFIRIGGVDRYETSLNICKTFNFKSEDFILASGKNFPDALSGSALACNLKAPIILTDGESINIQKKYLDEENYKRANILGGQASVSIYVERSLKYEREFTKYEIKEKNNNSVVDIQVFDKEGKPLAEGSGFIVSEEGKVVTNFHVIKQGYFAKVTMENGEKYNVQGVCGYSREKDIAVLKIEGDNFTKVNLGNSKDIQLSDRVIAIGNPGGYKNVVTEGIVKGIKESALREGKDIESTAFIKPGSSGGALFNEYNEVIGITYAGYEALKGGFSIPIDDVKYIIEKNNLISLSKFNEEVQLSHDKFANYLKSKYKGYNLNGIFVPIDSYNITESQDGESILIIMNIYGNENKEKFLKSLLPKGTNTSPKMYINNKKFIEDWVNNIYKEVKNKYKNKDILGSIYCCFTLNNYPSFNYYKVEYDYINGKWNVSDWILMFYNNEEDKYEVKWDPYNN</sequence>
<evidence type="ECO:0000313" key="2">
    <source>
        <dbReference type="Proteomes" id="UP000175744"/>
    </source>
</evidence>
<organism evidence="1 2">
    <name type="scientific">Clostridium acetireducens DSM 10703</name>
    <dbReference type="NCBI Taxonomy" id="1121290"/>
    <lineage>
        <taxon>Bacteria</taxon>
        <taxon>Bacillati</taxon>
        <taxon>Bacillota</taxon>
        <taxon>Clostridia</taxon>
        <taxon>Eubacteriales</taxon>
        <taxon>Clostridiaceae</taxon>
        <taxon>Clostridium</taxon>
    </lineage>
</organism>
<dbReference type="InterPro" id="IPR007253">
    <property type="entry name" value="Cell_wall-bd_2"/>
</dbReference>
<dbReference type="GO" id="GO:0008745">
    <property type="term" value="F:N-acetylmuramoyl-L-alanine amidase activity"/>
    <property type="evidence" value="ECO:0007669"/>
    <property type="project" value="UniProtKB-EC"/>
</dbReference>
<dbReference type="Pfam" id="PF04122">
    <property type="entry name" value="CW_binding_2"/>
    <property type="match status" value="3"/>
</dbReference>
<keyword evidence="1" id="KW-0378">Hydrolase</keyword>
<reference evidence="1 2" key="1">
    <citation type="submission" date="2016-06" db="EMBL/GenBank/DDBJ databases">
        <title>Genome sequence of Clostridium acetireducens DSM 10703.</title>
        <authorList>
            <person name="Poehlein A."/>
            <person name="Fluechter S."/>
            <person name="Duerre P."/>
            <person name="Daniel R."/>
        </authorList>
    </citation>
    <scope>NUCLEOTIDE SEQUENCE [LARGE SCALE GENOMIC DNA]</scope>
    <source>
        <strain evidence="1 2">DSM 10703</strain>
    </source>
</reference>
<dbReference type="GO" id="GO:0006508">
    <property type="term" value="P:proteolysis"/>
    <property type="evidence" value="ECO:0007669"/>
    <property type="project" value="InterPro"/>
</dbReference>
<proteinExistence type="predicted"/>
<dbReference type="InterPro" id="IPR001940">
    <property type="entry name" value="Peptidase_S1C"/>
</dbReference>
<dbReference type="Pfam" id="PF13365">
    <property type="entry name" value="Trypsin_2"/>
    <property type="match status" value="1"/>
</dbReference>